<accession>M2R106</accession>
<feature type="domain" description="Dienelactone hydrolase" evidence="1">
    <location>
        <begin position="49"/>
        <end position="250"/>
    </location>
</feature>
<dbReference type="InterPro" id="IPR002925">
    <property type="entry name" value="Dienelactn_hydro"/>
</dbReference>
<dbReference type="EMBL" id="KB445810">
    <property type="protein sequence ID" value="EMD32541.1"/>
    <property type="molecule type" value="Genomic_DNA"/>
</dbReference>
<evidence type="ECO:0000313" key="3">
    <source>
        <dbReference type="Proteomes" id="UP000016930"/>
    </source>
</evidence>
<evidence type="ECO:0000259" key="1">
    <source>
        <dbReference type="Pfam" id="PF01738"/>
    </source>
</evidence>
<dbReference type="InterPro" id="IPR029058">
    <property type="entry name" value="AB_hydrolase_fold"/>
</dbReference>
<dbReference type="Gene3D" id="3.40.50.1820">
    <property type="entry name" value="alpha/beta hydrolase"/>
    <property type="match status" value="1"/>
</dbReference>
<keyword evidence="3" id="KW-1185">Reference proteome</keyword>
<organism evidence="2 3">
    <name type="scientific">Ceriporiopsis subvermispora (strain B)</name>
    <name type="common">White-rot fungus</name>
    <name type="synonym">Gelatoporia subvermispora</name>
    <dbReference type="NCBI Taxonomy" id="914234"/>
    <lineage>
        <taxon>Eukaryota</taxon>
        <taxon>Fungi</taxon>
        <taxon>Dikarya</taxon>
        <taxon>Basidiomycota</taxon>
        <taxon>Agaricomycotina</taxon>
        <taxon>Agaricomycetes</taxon>
        <taxon>Polyporales</taxon>
        <taxon>Gelatoporiaceae</taxon>
        <taxon>Gelatoporia</taxon>
    </lineage>
</organism>
<dbReference type="GO" id="GO:0016787">
    <property type="term" value="F:hydrolase activity"/>
    <property type="evidence" value="ECO:0007669"/>
    <property type="project" value="InterPro"/>
</dbReference>
<gene>
    <name evidence="2" type="ORF">CERSUDRAFT_161458</name>
</gene>
<proteinExistence type="predicted"/>
<evidence type="ECO:0000313" key="2">
    <source>
        <dbReference type="EMBL" id="EMD32541.1"/>
    </source>
</evidence>
<dbReference type="Proteomes" id="UP000016930">
    <property type="component" value="Unassembled WGS sequence"/>
</dbReference>
<reference evidence="2 3" key="1">
    <citation type="journal article" date="2012" name="Proc. Natl. Acad. Sci. U.S.A.">
        <title>Comparative genomics of Ceriporiopsis subvermispora and Phanerochaete chrysosporium provide insight into selective ligninolysis.</title>
        <authorList>
            <person name="Fernandez-Fueyo E."/>
            <person name="Ruiz-Duenas F.J."/>
            <person name="Ferreira P."/>
            <person name="Floudas D."/>
            <person name="Hibbett D.S."/>
            <person name="Canessa P."/>
            <person name="Larrondo L.F."/>
            <person name="James T.Y."/>
            <person name="Seelenfreund D."/>
            <person name="Lobos S."/>
            <person name="Polanco R."/>
            <person name="Tello M."/>
            <person name="Honda Y."/>
            <person name="Watanabe T."/>
            <person name="Watanabe T."/>
            <person name="Ryu J.S."/>
            <person name="Kubicek C.P."/>
            <person name="Schmoll M."/>
            <person name="Gaskell J."/>
            <person name="Hammel K.E."/>
            <person name="St John F.J."/>
            <person name="Vanden Wymelenberg A."/>
            <person name="Sabat G."/>
            <person name="Splinter BonDurant S."/>
            <person name="Syed K."/>
            <person name="Yadav J.S."/>
            <person name="Doddapaneni H."/>
            <person name="Subramanian V."/>
            <person name="Lavin J.L."/>
            <person name="Oguiza J.A."/>
            <person name="Perez G."/>
            <person name="Pisabarro A.G."/>
            <person name="Ramirez L."/>
            <person name="Santoyo F."/>
            <person name="Master E."/>
            <person name="Coutinho P.M."/>
            <person name="Henrissat B."/>
            <person name="Lombard V."/>
            <person name="Magnuson J.K."/>
            <person name="Kuees U."/>
            <person name="Hori C."/>
            <person name="Igarashi K."/>
            <person name="Samejima M."/>
            <person name="Held B.W."/>
            <person name="Barry K.W."/>
            <person name="LaButti K.M."/>
            <person name="Lapidus A."/>
            <person name="Lindquist E.A."/>
            <person name="Lucas S.M."/>
            <person name="Riley R."/>
            <person name="Salamov A.A."/>
            <person name="Hoffmeister D."/>
            <person name="Schwenk D."/>
            <person name="Hadar Y."/>
            <person name="Yarden O."/>
            <person name="de Vries R.P."/>
            <person name="Wiebenga A."/>
            <person name="Stenlid J."/>
            <person name="Eastwood D."/>
            <person name="Grigoriev I.V."/>
            <person name="Berka R.M."/>
            <person name="Blanchette R.A."/>
            <person name="Kersten P."/>
            <person name="Martinez A.T."/>
            <person name="Vicuna R."/>
            <person name="Cullen D."/>
        </authorList>
    </citation>
    <scope>NUCLEOTIDE SEQUENCE [LARGE SCALE GENOMIC DNA]</scope>
    <source>
        <strain evidence="2 3">B</strain>
    </source>
</reference>
<dbReference type="Pfam" id="PF01738">
    <property type="entry name" value="DLH"/>
    <property type="match status" value="1"/>
</dbReference>
<dbReference type="OrthoDB" id="1393670at2759"/>
<sequence>MSTLAGPPGECCIKTVQHSGTPRGNVEKIVDVETYISRPPGLETSERYEKILLFFSDVFGPLYINNRLIQDYFASHGYLVVGLDYFEGDPVYLHRGKEGFNIGEWIQPKRTRADELVPKWIDAVKEKYGAPDTKYTTVGHCFGAPYVMDLVASDWLVAGAFAHPAFLNEDHFRKAKKPILLSCAEIDHTFPLEARRKAEDILLEVKAPYHIQVFGGVEHGFAIRGNDKDQAAKWAKEQSAEAIISWFNNHCA</sequence>
<dbReference type="PANTHER" id="PTHR17630:SF44">
    <property type="entry name" value="PROTEIN AIM2"/>
    <property type="match status" value="1"/>
</dbReference>
<protein>
    <recommendedName>
        <fullName evidence="1">Dienelactone hydrolase domain-containing protein</fullName>
    </recommendedName>
</protein>
<dbReference type="HOGENOM" id="CLU_054590_2_1_1"/>
<dbReference type="STRING" id="914234.M2R106"/>
<dbReference type="SUPFAM" id="SSF53474">
    <property type="entry name" value="alpha/beta-Hydrolases"/>
    <property type="match status" value="1"/>
</dbReference>
<name>M2R106_CERS8</name>
<dbReference type="PANTHER" id="PTHR17630">
    <property type="entry name" value="DIENELACTONE HYDROLASE"/>
    <property type="match status" value="1"/>
</dbReference>
<dbReference type="AlphaFoldDB" id="M2R106"/>